<proteinExistence type="predicted"/>
<dbReference type="PROSITE" id="PS00409">
    <property type="entry name" value="PROKAR_NTER_METHYL"/>
    <property type="match status" value="1"/>
</dbReference>
<dbReference type="SUPFAM" id="SSF54523">
    <property type="entry name" value="Pili subunits"/>
    <property type="match status" value="1"/>
</dbReference>
<name>A0ABW8JYV9_9GAMM</name>
<dbReference type="InterPro" id="IPR045584">
    <property type="entry name" value="Pilin-like"/>
</dbReference>
<keyword evidence="2" id="KW-1185">Reference proteome</keyword>
<dbReference type="InterPro" id="IPR012902">
    <property type="entry name" value="N_methyl_site"/>
</dbReference>
<dbReference type="Pfam" id="PF07963">
    <property type="entry name" value="N_methyl"/>
    <property type="match status" value="1"/>
</dbReference>
<evidence type="ECO:0000313" key="1">
    <source>
        <dbReference type="EMBL" id="MFK2915834.1"/>
    </source>
</evidence>
<protein>
    <submittedName>
        <fullName evidence="1">Prepilin-type N-terminal cleavage/methylation domain-containing protein</fullName>
    </submittedName>
</protein>
<accession>A0ABW8JYV9</accession>
<reference evidence="1 2" key="1">
    <citation type="submission" date="2020-10" db="EMBL/GenBank/DDBJ databases">
        <title>Phylogeny of dyella-like bacteria.</title>
        <authorList>
            <person name="Fu J."/>
        </authorList>
    </citation>
    <scope>NUCLEOTIDE SEQUENCE [LARGE SCALE GENOMIC DNA]</scope>
    <source>
        <strain evidence="1 2">BB4</strain>
    </source>
</reference>
<dbReference type="Proteomes" id="UP001620408">
    <property type="component" value="Unassembled WGS sequence"/>
</dbReference>
<organism evidence="1 2">
    <name type="scientific">Dyella koreensis</name>
    <dbReference type="NCBI Taxonomy" id="311235"/>
    <lineage>
        <taxon>Bacteria</taxon>
        <taxon>Pseudomonadati</taxon>
        <taxon>Pseudomonadota</taxon>
        <taxon>Gammaproteobacteria</taxon>
        <taxon>Lysobacterales</taxon>
        <taxon>Rhodanobacteraceae</taxon>
        <taxon>Dyella</taxon>
    </lineage>
</organism>
<dbReference type="NCBIfam" id="TIGR02532">
    <property type="entry name" value="IV_pilin_GFxxxE"/>
    <property type="match status" value="1"/>
</dbReference>
<evidence type="ECO:0000313" key="2">
    <source>
        <dbReference type="Proteomes" id="UP001620408"/>
    </source>
</evidence>
<comment type="caution">
    <text evidence="1">The sequence shown here is derived from an EMBL/GenBank/DDBJ whole genome shotgun (WGS) entry which is preliminary data.</text>
</comment>
<sequence length="223" mass="24638">MNGARGFSLLEVLGALALMALLLLGVYSGVRTATQSVRSGTASVEQLDKLRSTQQFMRQELAQIQAVPFGRDGNGDNLYFSGDAQTMRFVAPLPGYLGKLGPQLQEWKIVSNGKGGSQLQASFALLPPDGSPPHALSEPEVLLDNVREGHFSYRTPDTQEQLGTWQPKWADERLLPRIVRVELKLDGRQEWPRLDAPLRIDPTAALGQQMDLLQGLRRPQVVR</sequence>
<dbReference type="RefSeq" id="WP_379987425.1">
    <property type="nucleotide sequence ID" value="NZ_JADIKD010000005.1"/>
</dbReference>
<gene>
    <name evidence="1" type="ORF">ISS97_01050</name>
</gene>
<dbReference type="EMBL" id="JADIKD010000005">
    <property type="protein sequence ID" value="MFK2915834.1"/>
    <property type="molecule type" value="Genomic_DNA"/>
</dbReference>